<dbReference type="GO" id="GO:0000976">
    <property type="term" value="F:transcription cis-regulatory region binding"/>
    <property type="evidence" value="ECO:0007669"/>
    <property type="project" value="TreeGrafter"/>
</dbReference>
<dbReference type="InterPro" id="IPR009057">
    <property type="entry name" value="Homeodomain-like_sf"/>
</dbReference>
<dbReference type="PANTHER" id="PTHR30055">
    <property type="entry name" value="HTH-TYPE TRANSCRIPTIONAL REGULATOR RUTR"/>
    <property type="match status" value="1"/>
</dbReference>
<dbReference type="InterPro" id="IPR049445">
    <property type="entry name" value="TetR_SbtR-like_C"/>
</dbReference>
<dbReference type="SUPFAM" id="SSF46689">
    <property type="entry name" value="Homeodomain-like"/>
    <property type="match status" value="1"/>
</dbReference>
<dbReference type="InterPro" id="IPR050109">
    <property type="entry name" value="HTH-type_TetR-like_transc_reg"/>
</dbReference>
<dbReference type="Gene3D" id="1.10.357.10">
    <property type="entry name" value="Tetracycline Repressor, domain 2"/>
    <property type="match status" value="1"/>
</dbReference>
<sequence>MTQMLRSDARDNRDRVLAVARELFAERGLEVTMREIARRAEVGPATLYRRFPSKTDLVGAVFADEVRLCTTIVDEGCADTDPWRGFCSVIEQVCVLNGRNQGFVDAFTSAQFDTAQFDASDYAAHRRAALASLTALARRAQAAGRLRADFTIDDLILVLLAGRALASIPQHRREAAARRFAALAIDAFRA</sequence>
<dbReference type="SUPFAM" id="SSF48498">
    <property type="entry name" value="Tetracyclin repressor-like, C-terminal domain"/>
    <property type="match status" value="1"/>
</dbReference>
<protein>
    <submittedName>
        <fullName evidence="6">Transcriptional regulator</fullName>
    </submittedName>
</protein>
<dbReference type="PRINTS" id="PR00455">
    <property type="entry name" value="HTHTETR"/>
</dbReference>
<evidence type="ECO:0000256" key="4">
    <source>
        <dbReference type="PROSITE-ProRule" id="PRU00335"/>
    </source>
</evidence>
<accession>A0AAV2WQ55</accession>
<dbReference type="EMBL" id="LK021340">
    <property type="protein sequence ID" value="CDQ46078.1"/>
    <property type="molecule type" value="Genomic_DNA"/>
</dbReference>
<name>A0AAV2WQ55_MYCNE</name>
<feature type="DNA-binding region" description="H-T-H motif" evidence="4">
    <location>
        <begin position="32"/>
        <end position="51"/>
    </location>
</feature>
<proteinExistence type="predicted"/>
<dbReference type="InterPro" id="IPR036271">
    <property type="entry name" value="Tet_transcr_reg_TetR-rel_C_sf"/>
</dbReference>
<evidence type="ECO:0000256" key="1">
    <source>
        <dbReference type="ARBA" id="ARBA00023015"/>
    </source>
</evidence>
<evidence type="ECO:0000256" key="3">
    <source>
        <dbReference type="ARBA" id="ARBA00023163"/>
    </source>
</evidence>
<evidence type="ECO:0000259" key="5">
    <source>
        <dbReference type="PROSITE" id="PS50977"/>
    </source>
</evidence>
<keyword evidence="2 4" id="KW-0238">DNA-binding</keyword>
<dbReference type="PANTHER" id="PTHR30055:SF234">
    <property type="entry name" value="HTH-TYPE TRANSCRIPTIONAL REGULATOR BETI"/>
    <property type="match status" value="1"/>
</dbReference>
<dbReference type="PROSITE" id="PS01081">
    <property type="entry name" value="HTH_TETR_1"/>
    <property type="match status" value="1"/>
</dbReference>
<evidence type="ECO:0000313" key="6">
    <source>
        <dbReference type="EMBL" id="CDQ46078.1"/>
    </source>
</evidence>
<dbReference type="InterPro" id="IPR023772">
    <property type="entry name" value="DNA-bd_HTH_TetR-type_CS"/>
</dbReference>
<dbReference type="Pfam" id="PF00440">
    <property type="entry name" value="TetR_N"/>
    <property type="match status" value="1"/>
</dbReference>
<organism evidence="6 7">
    <name type="scientific">Mycolicibacterium neoaurum</name>
    <name type="common">Mycobacterium neoaurum</name>
    <dbReference type="NCBI Taxonomy" id="1795"/>
    <lineage>
        <taxon>Bacteria</taxon>
        <taxon>Bacillati</taxon>
        <taxon>Actinomycetota</taxon>
        <taxon>Actinomycetes</taxon>
        <taxon>Mycobacteriales</taxon>
        <taxon>Mycobacteriaceae</taxon>
        <taxon>Mycolicibacterium</taxon>
    </lineage>
</organism>
<keyword evidence="1" id="KW-0805">Transcription regulation</keyword>
<dbReference type="Proteomes" id="UP000028864">
    <property type="component" value="Unassembled WGS sequence"/>
</dbReference>
<dbReference type="Pfam" id="PF21597">
    <property type="entry name" value="TetR_C_43"/>
    <property type="match status" value="1"/>
</dbReference>
<dbReference type="InterPro" id="IPR001647">
    <property type="entry name" value="HTH_TetR"/>
</dbReference>
<dbReference type="GO" id="GO:0003700">
    <property type="term" value="F:DNA-binding transcription factor activity"/>
    <property type="evidence" value="ECO:0007669"/>
    <property type="project" value="TreeGrafter"/>
</dbReference>
<reference evidence="6" key="1">
    <citation type="submission" date="2014-05" db="EMBL/GenBank/DDBJ databases">
        <authorList>
            <person name="Urmite Genomes"/>
        </authorList>
    </citation>
    <scope>NUCLEOTIDE SEQUENCE</scope>
    <source>
        <strain evidence="6">DSM 44074</strain>
    </source>
</reference>
<evidence type="ECO:0000256" key="2">
    <source>
        <dbReference type="ARBA" id="ARBA00023125"/>
    </source>
</evidence>
<gene>
    <name evidence="6" type="ORF">BN1047_03981</name>
</gene>
<reference evidence="6" key="2">
    <citation type="submission" date="2015-09" db="EMBL/GenBank/DDBJ databases">
        <title>Draft genome sequence of Mycobacterium neoaurum DSM 44074.</title>
        <authorList>
            <person name="Croce O."/>
            <person name="Robert C."/>
            <person name="Raoult D."/>
            <person name="Drancourt M."/>
        </authorList>
    </citation>
    <scope>NUCLEOTIDE SEQUENCE</scope>
    <source>
        <strain evidence="6">DSM 44074</strain>
    </source>
</reference>
<dbReference type="PROSITE" id="PS50977">
    <property type="entry name" value="HTH_TETR_2"/>
    <property type="match status" value="1"/>
</dbReference>
<evidence type="ECO:0000313" key="7">
    <source>
        <dbReference type="Proteomes" id="UP000028864"/>
    </source>
</evidence>
<feature type="domain" description="HTH tetR-type" evidence="5">
    <location>
        <begin position="10"/>
        <end position="69"/>
    </location>
</feature>
<keyword evidence="3" id="KW-0804">Transcription</keyword>
<dbReference type="AlphaFoldDB" id="A0AAV2WQ55"/>